<dbReference type="InterPro" id="IPR036514">
    <property type="entry name" value="SGNH_hydro_sf"/>
</dbReference>
<gene>
    <name evidence="2" type="ORF">OBO34_05285</name>
</gene>
<dbReference type="EMBL" id="JAOSHN010000002">
    <property type="protein sequence ID" value="MCU7377768.1"/>
    <property type="molecule type" value="Genomic_DNA"/>
</dbReference>
<dbReference type="InterPro" id="IPR051532">
    <property type="entry name" value="Ester_Hydrolysis_Enzymes"/>
</dbReference>
<dbReference type="Proteomes" id="UP001065549">
    <property type="component" value="Unassembled WGS sequence"/>
</dbReference>
<reference evidence="2" key="1">
    <citation type="submission" date="2022-09" db="EMBL/GenBank/DDBJ databases">
        <title>Culturomic study of gut microbiota in children with autism spectrum disorder.</title>
        <authorList>
            <person name="Efimov B.A."/>
            <person name="Chaplin A.V."/>
            <person name="Sokolova S.R."/>
            <person name="Pikina A.P."/>
            <person name="Korzhanova M."/>
            <person name="Belova V."/>
            <person name="Korostin D."/>
        </authorList>
    </citation>
    <scope>NUCLEOTIDE SEQUENCE</scope>
    <source>
        <strain evidence="2">ASD5510</strain>
    </source>
</reference>
<protein>
    <submittedName>
        <fullName evidence="2">GDSL-type esterase/lipase family protein</fullName>
    </submittedName>
</protein>
<dbReference type="AlphaFoldDB" id="A0A9J6QJV2"/>
<dbReference type="RefSeq" id="WP_148394947.1">
    <property type="nucleotide sequence ID" value="NZ_JAJAGH010000004.1"/>
</dbReference>
<evidence type="ECO:0000313" key="2">
    <source>
        <dbReference type="EMBL" id="MCU7377768.1"/>
    </source>
</evidence>
<dbReference type="Pfam" id="PF13472">
    <property type="entry name" value="Lipase_GDSL_2"/>
    <property type="match status" value="1"/>
</dbReference>
<organism evidence="2 3">
    <name type="scientific">Hominibacterium faecale</name>
    <dbReference type="NCBI Taxonomy" id="2839743"/>
    <lineage>
        <taxon>Bacteria</taxon>
        <taxon>Bacillati</taxon>
        <taxon>Bacillota</taxon>
        <taxon>Clostridia</taxon>
        <taxon>Peptostreptococcales</taxon>
        <taxon>Anaerovoracaceae</taxon>
        <taxon>Hominibacterium</taxon>
    </lineage>
</organism>
<name>A0A9J6QJV2_9FIRM</name>
<sequence>MRTVCLGDSFTQGFGVNRDENWVYLLNTPCSTFINKGISGDTTGGMLARFCSDAVHEKPNYLFITGGFNDLISGVSETVPQANYFAMVHQAFHNNMIPVVCTAPPFDPDAARAGWPELTDFDLVKDRYLALRNWLLSFANAFDLFHVDFYGEFEKVLSRNPGKDFYIDGIHLTSEGHEQIADIVLKALYSF</sequence>
<keyword evidence="3" id="KW-1185">Reference proteome</keyword>
<dbReference type="InterPro" id="IPR013830">
    <property type="entry name" value="SGNH_hydro"/>
</dbReference>
<dbReference type="GO" id="GO:0004622">
    <property type="term" value="F:phosphatidylcholine lysophospholipase activity"/>
    <property type="evidence" value="ECO:0007669"/>
    <property type="project" value="TreeGrafter"/>
</dbReference>
<evidence type="ECO:0000259" key="1">
    <source>
        <dbReference type="Pfam" id="PF13472"/>
    </source>
</evidence>
<proteinExistence type="predicted"/>
<dbReference type="SUPFAM" id="SSF52266">
    <property type="entry name" value="SGNH hydrolase"/>
    <property type="match status" value="1"/>
</dbReference>
<dbReference type="PANTHER" id="PTHR30383:SF5">
    <property type="entry name" value="SGNH HYDROLASE-TYPE ESTERASE DOMAIN-CONTAINING PROTEIN"/>
    <property type="match status" value="1"/>
</dbReference>
<feature type="domain" description="SGNH hydrolase-type esterase" evidence="1">
    <location>
        <begin position="5"/>
        <end position="178"/>
    </location>
</feature>
<accession>A0A9J6QJV2</accession>
<comment type="caution">
    <text evidence="2">The sequence shown here is derived from an EMBL/GenBank/DDBJ whole genome shotgun (WGS) entry which is preliminary data.</text>
</comment>
<dbReference type="PANTHER" id="PTHR30383">
    <property type="entry name" value="THIOESTERASE 1/PROTEASE 1/LYSOPHOSPHOLIPASE L1"/>
    <property type="match status" value="1"/>
</dbReference>
<evidence type="ECO:0000313" key="3">
    <source>
        <dbReference type="Proteomes" id="UP001065549"/>
    </source>
</evidence>
<dbReference type="Gene3D" id="3.40.50.1110">
    <property type="entry name" value="SGNH hydrolase"/>
    <property type="match status" value="1"/>
</dbReference>